<protein>
    <submittedName>
        <fullName evidence="2">Uncharacterized protein</fullName>
    </submittedName>
</protein>
<evidence type="ECO:0000313" key="2">
    <source>
        <dbReference type="EMBL" id="KAJ4158084.1"/>
    </source>
</evidence>
<keyword evidence="3" id="KW-1185">Reference proteome</keyword>
<evidence type="ECO:0000313" key="3">
    <source>
        <dbReference type="Proteomes" id="UP001144673"/>
    </source>
</evidence>
<dbReference type="RefSeq" id="XP_056056451.1">
    <property type="nucleotide sequence ID" value="XM_056201827.1"/>
</dbReference>
<dbReference type="KEGG" id="amus:LMH87_008628"/>
<proteinExistence type="predicted"/>
<reference evidence="2" key="1">
    <citation type="journal article" date="2023" name="Access Microbiol">
        <title>De-novo genome assembly for Akanthomyces muscarius, a biocontrol agent of insect agricultural pests.</title>
        <authorList>
            <person name="Erdos Z."/>
            <person name="Studholme D.J."/>
            <person name="Raymond B."/>
            <person name="Sharma M."/>
        </authorList>
    </citation>
    <scope>NUCLEOTIDE SEQUENCE</scope>
    <source>
        <strain evidence="2">Ve6</strain>
    </source>
</reference>
<sequence length="229" mass="25253">MWRQAAPWEHLEAAEMVALRVLRNHRYLTQIGGGKMKTPLPILGHTILIQEKLGSALAATEMTLTQGRSVSRGGEEQDFDHGKISALNKLLSLHVRVVDLVTGVFSWASSQPTINKEEQSDAYKQLLQESATLRARRKTAARGQTYNFGPLDQLLDAVSAYLSDDNNDGLESSADLGPLAANGRPPAYDTIWKPQVFDEMAITADRRRDGDRECSSLIRGGGKAQEEPR</sequence>
<feature type="region of interest" description="Disordered" evidence="1">
    <location>
        <begin position="207"/>
        <end position="229"/>
    </location>
</feature>
<accession>A0A9W8QGR1</accession>
<name>A0A9W8QGR1_AKAMU</name>
<dbReference type="GeneID" id="80895787"/>
<evidence type="ECO:0000256" key="1">
    <source>
        <dbReference type="SAM" id="MobiDB-lite"/>
    </source>
</evidence>
<dbReference type="Proteomes" id="UP001144673">
    <property type="component" value="Unassembled WGS sequence"/>
</dbReference>
<dbReference type="AlphaFoldDB" id="A0A9W8QGR1"/>
<dbReference type="EMBL" id="JAJHUN010000006">
    <property type="protein sequence ID" value="KAJ4158084.1"/>
    <property type="molecule type" value="Genomic_DNA"/>
</dbReference>
<gene>
    <name evidence="2" type="ORF">LMH87_008628</name>
</gene>
<comment type="caution">
    <text evidence="2">The sequence shown here is derived from an EMBL/GenBank/DDBJ whole genome shotgun (WGS) entry which is preliminary data.</text>
</comment>
<organism evidence="2 3">
    <name type="scientific">Akanthomyces muscarius</name>
    <name type="common">Entomopathogenic fungus</name>
    <name type="synonym">Lecanicillium muscarium</name>
    <dbReference type="NCBI Taxonomy" id="2231603"/>
    <lineage>
        <taxon>Eukaryota</taxon>
        <taxon>Fungi</taxon>
        <taxon>Dikarya</taxon>
        <taxon>Ascomycota</taxon>
        <taxon>Pezizomycotina</taxon>
        <taxon>Sordariomycetes</taxon>
        <taxon>Hypocreomycetidae</taxon>
        <taxon>Hypocreales</taxon>
        <taxon>Cordycipitaceae</taxon>
        <taxon>Akanthomyces</taxon>
    </lineage>
</organism>